<keyword evidence="4" id="KW-0808">Transferase</keyword>
<dbReference type="EC" id="2.7.13.3" evidence="2"/>
<dbReference type="InterPro" id="IPR036097">
    <property type="entry name" value="HisK_dim/P_sf"/>
</dbReference>
<accession>A0A4R6IGP8</accession>
<feature type="domain" description="Histidine kinase" evidence="7">
    <location>
        <begin position="8"/>
        <end position="219"/>
    </location>
</feature>
<proteinExistence type="predicted"/>
<dbReference type="Proteomes" id="UP000295499">
    <property type="component" value="Unassembled WGS sequence"/>
</dbReference>
<evidence type="ECO:0000259" key="7">
    <source>
        <dbReference type="PROSITE" id="PS50109"/>
    </source>
</evidence>
<dbReference type="InterPro" id="IPR005467">
    <property type="entry name" value="His_kinase_dom"/>
</dbReference>
<dbReference type="EMBL" id="SNWM01000004">
    <property type="protein sequence ID" value="TDO20867.1"/>
    <property type="molecule type" value="Genomic_DNA"/>
</dbReference>
<evidence type="ECO:0000256" key="1">
    <source>
        <dbReference type="ARBA" id="ARBA00000085"/>
    </source>
</evidence>
<dbReference type="InterPro" id="IPR036890">
    <property type="entry name" value="HATPase_C_sf"/>
</dbReference>
<keyword evidence="6" id="KW-0902">Two-component regulatory system</keyword>
<dbReference type="SMART" id="SM00387">
    <property type="entry name" value="HATPase_c"/>
    <property type="match status" value="1"/>
</dbReference>
<dbReference type="SUPFAM" id="SSF47384">
    <property type="entry name" value="Homodimeric domain of signal transducing histidine kinase"/>
    <property type="match status" value="1"/>
</dbReference>
<dbReference type="CDD" id="cd00082">
    <property type="entry name" value="HisKA"/>
    <property type="match status" value="1"/>
</dbReference>
<protein>
    <recommendedName>
        <fullName evidence="2">histidine kinase</fullName>
        <ecNumber evidence="2">2.7.13.3</ecNumber>
    </recommendedName>
</protein>
<comment type="caution">
    <text evidence="8">The sequence shown here is derived from an EMBL/GenBank/DDBJ whole genome shotgun (WGS) entry which is preliminary data.</text>
</comment>
<dbReference type="Gene3D" id="1.10.287.130">
    <property type="match status" value="1"/>
</dbReference>
<name>A0A4R6IGP8_9SPHI</name>
<evidence type="ECO:0000256" key="3">
    <source>
        <dbReference type="ARBA" id="ARBA00022553"/>
    </source>
</evidence>
<dbReference type="SUPFAM" id="SSF55874">
    <property type="entry name" value="ATPase domain of HSP90 chaperone/DNA topoisomerase II/histidine kinase"/>
    <property type="match status" value="1"/>
</dbReference>
<evidence type="ECO:0000256" key="4">
    <source>
        <dbReference type="ARBA" id="ARBA00022679"/>
    </source>
</evidence>
<dbReference type="RefSeq" id="WP_166641968.1">
    <property type="nucleotide sequence ID" value="NZ_SNWM01000004.1"/>
</dbReference>
<dbReference type="PANTHER" id="PTHR43711">
    <property type="entry name" value="TWO-COMPONENT HISTIDINE KINASE"/>
    <property type="match status" value="1"/>
</dbReference>
<comment type="catalytic activity">
    <reaction evidence="1">
        <text>ATP + protein L-histidine = ADP + protein N-phospho-L-histidine.</text>
        <dbReference type="EC" id="2.7.13.3"/>
    </reaction>
</comment>
<evidence type="ECO:0000256" key="2">
    <source>
        <dbReference type="ARBA" id="ARBA00012438"/>
    </source>
</evidence>
<dbReference type="InterPro" id="IPR003661">
    <property type="entry name" value="HisK_dim/P_dom"/>
</dbReference>
<dbReference type="Pfam" id="PF00512">
    <property type="entry name" value="HisKA"/>
    <property type="match status" value="1"/>
</dbReference>
<sequence>MREQFIAILGHDLRNPVAAIQNVAQLMLRMPEDNRVQRLGRILQNSSLRMREMIENILDFARGRLGEGISLTLTEQPTIEYLEIVIAEIELAWPQSTIIKEFNLHQHIKVDARRISQLFSNLLSNALHHGDSSKPVTVSAGIIDDSFQLSVTNYGEPIPSEFLADLFKPFSKGKNQHGKHGLGLGLFIASEIAHAHNGSLNVSSAAGTITFRLEIPVILS</sequence>
<organism evidence="8 9">
    <name type="scientific">Pedobacter duraquae</name>
    <dbReference type="NCBI Taxonomy" id="425511"/>
    <lineage>
        <taxon>Bacteria</taxon>
        <taxon>Pseudomonadati</taxon>
        <taxon>Bacteroidota</taxon>
        <taxon>Sphingobacteriia</taxon>
        <taxon>Sphingobacteriales</taxon>
        <taxon>Sphingobacteriaceae</taxon>
        <taxon>Pedobacter</taxon>
    </lineage>
</organism>
<keyword evidence="3" id="KW-0597">Phosphoprotein</keyword>
<dbReference type="InterPro" id="IPR003594">
    <property type="entry name" value="HATPase_dom"/>
</dbReference>
<dbReference type="Pfam" id="PF02518">
    <property type="entry name" value="HATPase_c"/>
    <property type="match status" value="1"/>
</dbReference>
<dbReference type="PROSITE" id="PS50109">
    <property type="entry name" value="HIS_KIN"/>
    <property type="match status" value="1"/>
</dbReference>
<dbReference type="PRINTS" id="PR00344">
    <property type="entry name" value="BCTRLSENSOR"/>
</dbReference>
<dbReference type="PANTHER" id="PTHR43711:SF1">
    <property type="entry name" value="HISTIDINE KINASE 1"/>
    <property type="match status" value="1"/>
</dbReference>
<dbReference type="SMART" id="SM00388">
    <property type="entry name" value="HisKA"/>
    <property type="match status" value="1"/>
</dbReference>
<evidence type="ECO:0000313" key="8">
    <source>
        <dbReference type="EMBL" id="TDO20867.1"/>
    </source>
</evidence>
<evidence type="ECO:0000313" key="9">
    <source>
        <dbReference type="Proteomes" id="UP000295499"/>
    </source>
</evidence>
<evidence type="ECO:0000256" key="6">
    <source>
        <dbReference type="ARBA" id="ARBA00023012"/>
    </source>
</evidence>
<dbReference type="InterPro" id="IPR004358">
    <property type="entry name" value="Sig_transdc_His_kin-like_C"/>
</dbReference>
<keyword evidence="9" id="KW-1185">Reference proteome</keyword>
<dbReference type="Gene3D" id="3.30.565.10">
    <property type="entry name" value="Histidine kinase-like ATPase, C-terminal domain"/>
    <property type="match status" value="1"/>
</dbReference>
<reference evidence="8 9" key="1">
    <citation type="submission" date="2019-03" db="EMBL/GenBank/DDBJ databases">
        <title>Genomic Encyclopedia of Archaeal and Bacterial Type Strains, Phase II (KMG-II): from individual species to whole genera.</title>
        <authorList>
            <person name="Goeker M."/>
        </authorList>
    </citation>
    <scope>NUCLEOTIDE SEQUENCE [LARGE SCALE GENOMIC DNA]</scope>
    <source>
        <strain evidence="8 9">DSM 19034</strain>
    </source>
</reference>
<keyword evidence="5" id="KW-0418">Kinase</keyword>
<dbReference type="AlphaFoldDB" id="A0A4R6IGP8"/>
<dbReference type="GO" id="GO:0000155">
    <property type="term" value="F:phosphorelay sensor kinase activity"/>
    <property type="evidence" value="ECO:0007669"/>
    <property type="project" value="InterPro"/>
</dbReference>
<evidence type="ECO:0000256" key="5">
    <source>
        <dbReference type="ARBA" id="ARBA00022777"/>
    </source>
</evidence>
<dbReference type="InterPro" id="IPR050736">
    <property type="entry name" value="Sensor_HK_Regulatory"/>
</dbReference>
<gene>
    <name evidence="8" type="ORF">CLV32_3502</name>
</gene>